<proteinExistence type="predicted"/>
<dbReference type="Proteomes" id="UP001177670">
    <property type="component" value="Unassembled WGS sequence"/>
</dbReference>
<reference evidence="1" key="1">
    <citation type="submission" date="2021-10" db="EMBL/GenBank/DDBJ databases">
        <title>Melipona bicolor Genome sequencing and assembly.</title>
        <authorList>
            <person name="Araujo N.S."/>
            <person name="Arias M.C."/>
        </authorList>
    </citation>
    <scope>NUCLEOTIDE SEQUENCE</scope>
    <source>
        <strain evidence="1">USP_2M_L1-L4_2017</strain>
        <tissue evidence="1">Whole body</tissue>
    </source>
</reference>
<gene>
    <name evidence="1" type="ORF">K0M31_019493</name>
</gene>
<comment type="caution">
    <text evidence="1">The sequence shown here is derived from an EMBL/GenBank/DDBJ whole genome shotgun (WGS) entry which is preliminary data.</text>
</comment>
<sequence>MVRAVGVHIMLSSQPLTSHIVLLFLGTLFASYGTDTLSPYSEDAMDEGEARGQAPITKIHRNRFHVLPFFYIPERGPAEPRV</sequence>
<keyword evidence="2" id="KW-1185">Reference proteome</keyword>
<name>A0AA40G2H2_9HYME</name>
<protein>
    <submittedName>
        <fullName evidence="1">Uncharacterized protein</fullName>
    </submittedName>
</protein>
<dbReference type="EMBL" id="JAHYIQ010000008">
    <property type="protein sequence ID" value="KAK1129782.1"/>
    <property type="molecule type" value="Genomic_DNA"/>
</dbReference>
<dbReference type="AlphaFoldDB" id="A0AA40G2H2"/>
<evidence type="ECO:0000313" key="1">
    <source>
        <dbReference type="EMBL" id="KAK1129782.1"/>
    </source>
</evidence>
<evidence type="ECO:0000313" key="2">
    <source>
        <dbReference type="Proteomes" id="UP001177670"/>
    </source>
</evidence>
<organism evidence="1 2">
    <name type="scientific">Melipona bicolor</name>
    <dbReference type="NCBI Taxonomy" id="60889"/>
    <lineage>
        <taxon>Eukaryota</taxon>
        <taxon>Metazoa</taxon>
        <taxon>Ecdysozoa</taxon>
        <taxon>Arthropoda</taxon>
        <taxon>Hexapoda</taxon>
        <taxon>Insecta</taxon>
        <taxon>Pterygota</taxon>
        <taxon>Neoptera</taxon>
        <taxon>Endopterygota</taxon>
        <taxon>Hymenoptera</taxon>
        <taxon>Apocrita</taxon>
        <taxon>Aculeata</taxon>
        <taxon>Apoidea</taxon>
        <taxon>Anthophila</taxon>
        <taxon>Apidae</taxon>
        <taxon>Melipona</taxon>
    </lineage>
</organism>
<accession>A0AA40G2H2</accession>